<proteinExistence type="inferred from homology"/>
<dbReference type="Gene3D" id="1.10.287.470">
    <property type="entry name" value="Helix hairpin bin"/>
    <property type="match status" value="1"/>
</dbReference>
<dbReference type="EMBL" id="JAYGII010000028">
    <property type="protein sequence ID" value="MEA5446325.1"/>
    <property type="molecule type" value="Genomic_DNA"/>
</dbReference>
<feature type="domain" description="CusB-like beta-barrel" evidence="3">
    <location>
        <begin position="243"/>
        <end position="311"/>
    </location>
</feature>
<comment type="caution">
    <text evidence="4">The sequence shown here is derived from an EMBL/GenBank/DDBJ whole genome shotgun (WGS) entry which is preliminary data.</text>
</comment>
<name>A0AAP6MLT1_9GAMM</name>
<dbReference type="InterPro" id="IPR006143">
    <property type="entry name" value="RND_pump_MFP"/>
</dbReference>
<reference evidence="4 5" key="1">
    <citation type="submission" date="2023-12" db="EMBL/GenBank/DDBJ databases">
        <title>Whole-genome sequencing of halo(alkali)philic microorganisms from hypersaline lakes.</title>
        <authorList>
            <person name="Sorokin D.Y."/>
            <person name="Merkel A.Y."/>
            <person name="Messina E."/>
            <person name="Yakimov M."/>
        </authorList>
    </citation>
    <scope>NUCLEOTIDE SEQUENCE [LARGE SCALE GENOMIC DNA]</scope>
    <source>
        <strain evidence="4 5">AB-CW1</strain>
    </source>
</reference>
<dbReference type="NCBIfam" id="TIGR01730">
    <property type="entry name" value="RND_mfp"/>
    <property type="match status" value="1"/>
</dbReference>
<sequence length="398" mass="43754">MNKKKISIIGVILLVALAVWWLGRGDDAGPGGPGGWGRDSGEQAVAVEVAEVAFRDIRDIAQYTGTLQARHRFQLAPKVGGRLRELAVDIGDEVEQGQVIARLDDEEFGQEAAEARAAMEVARAQLEDARARRTVQEREYQRLADLREQGLASESEYDLAQSEFEAATANVTVSHAQLAQREAALRRAELRQSYATVRAEWNGGADGTRVVGERFVDEGSNIAANEAIISVLDISSLRAVTSIVDRDFARLRTGQQVEIRSDAWPGEIFEGQVSRIAPQLREDTRQARVEIEVPNEDGRLSPGFFVNLSINVEEISDARVVPRDALTRHSGERGVFLVESPEDAEEDSRPRARFVPVSVGVRTDDYAQILSPEIEGRVVTLGQHRLGDGTPLRLTNGE</sequence>
<dbReference type="SUPFAM" id="SSF111369">
    <property type="entry name" value="HlyD-like secretion proteins"/>
    <property type="match status" value="1"/>
</dbReference>
<dbReference type="GO" id="GO:1990281">
    <property type="term" value="C:efflux pump complex"/>
    <property type="evidence" value="ECO:0007669"/>
    <property type="project" value="TreeGrafter"/>
</dbReference>
<dbReference type="GO" id="GO:0015562">
    <property type="term" value="F:efflux transmembrane transporter activity"/>
    <property type="evidence" value="ECO:0007669"/>
    <property type="project" value="TreeGrafter"/>
</dbReference>
<dbReference type="RefSeq" id="WP_346052479.1">
    <property type="nucleotide sequence ID" value="NZ_JAYGII010000028.1"/>
</dbReference>
<accession>A0AAP6MLT1</accession>
<dbReference type="AlphaFoldDB" id="A0AAP6MLT1"/>
<dbReference type="Gene3D" id="2.40.30.170">
    <property type="match status" value="1"/>
</dbReference>
<dbReference type="PANTHER" id="PTHR30469">
    <property type="entry name" value="MULTIDRUG RESISTANCE PROTEIN MDTA"/>
    <property type="match status" value="1"/>
</dbReference>
<keyword evidence="2" id="KW-0175">Coiled coil</keyword>
<evidence type="ECO:0000256" key="1">
    <source>
        <dbReference type="ARBA" id="ARBA00009477"/>
    </source>
</evidence>
<comment type="similarity">
    <text evidence="1">Belongs to the membrane fusion protein (MFP) (TC 8.A.1) family.</text>
</comment>
<evidence type="ECO:0000259" key="3">
    <source>
        <dbReference type="Pfam" id="PF25954"/>
    </source>
</evidence>
<protein>
    <submittedName>
        <fullName evidence="4">Efflux RND transporter periplasmic adaptor subunit</fullName>
    </submittedName>
</protein>
<dbReference type="Proteomes" id="UP001302316">
    <property type="component" value="Unassembled WGS sequence"/>
</dbReference>
<dbReference type="InterPro" id="IPR058792">
    <property type="entry name" value="Beta-barrel_RND_2"/>
</dbReference>
<dbReference type="FunFam" id="2.40.30.170:FF:000010">
    <property type="entry name" value="Efflux RND transporter periplasmic adaptor subunit"/>
    <property type="match status" value="1"/>
</dbReference>
<gene>
    <name evidence="4" type="ORF">VCB98_10890</name>
</gene>
<organism evidence="4 5">
    <name type="scientific">Natronospira elongata</name>
    <dbReference type="NCBI Taxonomy" id="3110268"/>
    <lineage>
        <taxon>Bacteria</taxon>
        <taxon>Pseudomonadati</taxon>
        <taxon>Pseudomonadota</taxon>
        <taxon>Gammaproteobacteria</taxon>
        <taxon>Natronospirales</taxon>
        <taxon>Natronospiraceae</taxon>
        <taxon>Natronospira</taxon>
    </lineage>
</organism>
<dbReference type="Gene3D" id="2.40.50.100">
    <property type="match status" value="1"/>
</dbReference>
<keyword evidence="5" id="KW-1185">Reference proteome</keyword>
<evidence type="ECO:0000256" key="2">
    <source>
        <dbReference type="SAM" id="Coils"/>
    </source>
</evidence>
<evidence type="ECO:0000313" key="5">
    <source>
        <dbReference type="Proteomes" id="UP001302316"/>
    </source>
</evidence>
<evidence type="ECO:0000313" key="4">
    <source>
        <dbReference type="EMBL" id="MEA5446325.1"/>
    </source>
</evidence>
<dbReference type="Gene3D" id="2.40.420.20">
    <property type="match status" value="1"/>
</dbReference>
<feature type="coiled-coil region" evidence="2">
    <location>
        <begin position="112"/>
        <end position="146"/>
    </location>
</feature>
<dbReference type="Pfam" id="PF25954">
    <property type="entry name" value="Beta-barrel_RND_2"/>
    <property type="match status" value="1"/>
</dbReference>